<dbReference type="SUPFAM" id="SSF52540">
    <property type="entry name" value="P-loop containing nucleoside triphosphate hydrolases"/>
    <property type="match status" value="1"/>
</dbReference>
<dbReference type="SMART" id="SM00382">
    <property type="entry name" value="AAA"/>
    <property type="match status" value="1"/>
</dbReference>
<dbReference type="Gene3D" id="1.10.10.60">
    <property type="entry name" value="Homeodomain-like"/>
    <property type="match status" value="1"/>
</dbReference>
<evidence type="ECO:0000256" key="5">
    <source>
        <dbReference type="ARBA" id="ARBA00023125"/>
    </source>
</evidence>
<dbReference type="InterPro" id="IPR025662">
    <property type="entry name" value="Sigma_54_int_dom_ATP-bd_1"/>
</dbReference>
<evidence type="ECO:0000256" key="6">
    <source>
        <dbReference type="ARBA" id="ARBA00023159"/>
    </source>
</evidence>
<dbReference type="InterPro" id="IPR009057">
    <property type="entry name" value="Homeodomain-like_sf"/>
</dbReference>
<comment type="caution">
    <text evidence="9">The sequence shown here is derived from an EMBL/GenBank/DDBJ whole genome shotgun (WGS) entry which is preliminary data.</text>
</comment>
<dbReference type="GO" id="GO:0000160">
    <property type="term" value="P:phosphorelay signal transduction system"/>
    <property type="evidence" value="ECO:0007669"/>
    <property type="project" value="UniProtKB-KW"/>
</dbReference>
<dbReference type="AlphaFoldDB" id="A0A5C6TUA0"/>
<dbReference type="PROSITE" id="PS50045">
    <property type="entry name" value="SIGMA54_INTERACT_4"/>
    <property type="match status" value="1"/>
</dbReference>
<evidence type="ECO:0000313" key="9">
    <source>
        <dbReference type="EMBL" id="TXC63799.1"/>
    </source>
</evidence>
<keyword evidence="10" id="KW-1185">Reference proteome</keyword>
<keyword evidence="6" id="KW-0010">Activator</keyword>
<keyword evidence="5" id="KW-0238">DNA-binding</keyword>
<dbReference type="PROSITE" id="PS00676">
    <property type="entry name" value="SIGMA54_INTERACT_2"/>
    <property type="match status" value="1"/>
</dbReference>
<dbReference type="GO" id="GO:0005524">
    <property type="term" value="F:ATP binding"/>
    <property type="evidence" value="ECO:0007669"/>
    <property type="project" value="UniProtKB-KW"/>
</dbReference>
<evidence type="ECO:0000256" key="3">
    <source>
        <dbReference type="ARBA" id="ARBA00023012"/>
    </source>
</evidence>
<dbReference type="RefSeq" id="WP_147043206.1">
    <property type="nucleotide sequence ID" value="NZ_BAABIR010000004.1"/>
</dbReference>
<dbReference type="InterPro" id="IPR058031">
    <property type="entry name" value="AAA_lid_NorR"/>
</dbReference>
<dbReference type="InterPro" id="IPR025943">
    <property type="entry name" value="Sigma_54_int_dom_ATP-bd_2"/>
</dbReference>
<dbReference type="InterPro" id="IPR002197">
    <property type="entry name" value="HTH_Fis"/>
</dbReference>
<gene>
    <name evidence="9" type="ORF">FRZ32_09080</name>
</gene>
<organism evidence="9 10">
    <name type="scientific">Allosphingosinicella ginsenosidimutans</name>
    <dbReference type="NCBI Taxonomy" id="1176539"/>
    <lineage>
        <taxon>Bacteria</taxon>
        <taxon>Pseudomonadati</taxon>
        <taxon>Pseudomonadota</taxon>
        <taxon>Alphaproteobacteria</taxon>
        <taxon>Sphingomonadales</taxon>
        <taxon>Sphingomonadaceae</taxon>
        <taxon>Allosphingosinicella</taxon>
    </lineage>
</organism>
<evidence type="ECO:0000259" key="8">
    <source>
        <dbReference type="PROSITE" id="PS50045"/>
    </source>
</evidence>
<dbReference type="CDD" id="cd00009">
    <property type="entry name" value="AAA"/>
    <property type="match status" value="1"/>
</dbReference>
<feature type="domain" description="Sigma-54 factor interaction" evidence="8">
    <location>
        <begin position="109"/>
        <end position="328"/>
    </location>
</feature>
<dbReference type="InterPro" id="IPR002078">
    <property type="entry name" value="Sigma_54_int"/>
</dbReference>
<keyword evidence="2" id="KW-0067">ATP-binding</keyword>
<dbReference type="GO" id="GO:0043565">
    <property type="term" value="F:sequence-specific DNA binding"/>
    <property type="evidence" value="ECO:0007669"/>
    <property type="project" value="InterPro"/>
</dbReference>
<evidence type="ECO:0000256" key="4">
    <source>
        <dbReference type="ARBA" id="ARBA00023015"/>
    </source>
</evidence>
<sequence>MIALSRAAAQDNPALATWLSGAGLAPTLFDAGEAPAPSPAIYAAREAGMAAPRDLLVDFAEADPTLILAEDAPTLIRFGYDDMAFGNALVAELVRTSGLPACGEPESARLMEFVRRIAASDASVLILGETGTGKEGIARAIHACSPRAAGPFVAVNCAALPETMLEAILFGHRKGSFTGAGQDGEGLFRAANGGTLLLDEIADLPLALQAKLLRALQEREVLPVGAIKAESVDVRVVACANRDLAGEVAGGRFRADLYWRLNVVPVALAPLRQRRLDVRAIAAALLLRHYRPTAPFRFPTVEALDLLMRHSWPGNARELDNVIQRALLLGTGDRIEAEALAIDPVRCAPAEAGVRPLAEVARSAEAEMIREALAETGGHRSRAAERLGISERTLRYRLAEMRAAAA</sequence>
<dbReference type="PROSITE" id="PS00675">
    <property type="entry name" value="SIGMA54_INTERACT_1"/>
    <property type="match status" value="1"/>
</dbReference>
<dbReference type="InterPro" id="IPR003593">
    <property type="entry name" value="AAA+_ATPase"/>
</dbReference>
<dbReference type="EMBL" id="VOQQ01000001">
    <property type="protein sequence ID" value="TXC63799.1"/>
    <property type="molecule type" value="Genomic_DNA"/>
</dbReference>
<reference evidence="9 10" key="1">
    <citation type="journal article" date="2015" name="J. Microbiol.">
        <title>Sphingosinicella ginsenosidimutans sp. nov., with ginsenoside converting activity.</title>
        <authorList>
            <person name="Kim J.K."/>
            <person name="Kang M.S."/>
            <person name="Park S.C."/>
            <person name="Kim K.M."/>
            <person name="Choi K."/>
            <person name="Yoon M.H."/>
            <person name="Im W.T."/>
        </authorList>
    </citation>
    <scope>NUCLEOTIDE SEQUENCE [LARGE SCALE GENOMIC DNA]</scope>
    <source>
        <strain evidence="9 10">BS-11</strain>
    </source>
</reference>
<dbReference type="PRINTS" id="PR01590">
    <property type="entry name" value="HTHFIS"/>
</dbReference>
<dbReference type="GO" id="GO:0006355">
    <property type="term" value="P:regulation of DNA-templated transcription"/>
    <property type="evidence" value="ECO:0007669"/>
    <property type="project" value="InterPro"/>
</dbReference>
<keyword evidence="3" id="KW-0902">Two-component regulatory system</keyword>
<keyword evidence="1" id="KW-0547">Nucleotide-binding</keyword>
<dbReference type="FunFam" id="3.40.50.300:FF:000006">
    <property type="entry name" value="DNA-binding transcriptional regulator NtrC"/>
    <property type="match status" value="1"/>
</dbReference>
<dbReference type="SUPFAM" id="SSF46689">
    <property type="entry name" value="Homeodomain-like"/>
    <property type="match status" value="1"/>
</dbReference>
<evidence type="ECO:0000313" key="10">
    <source>
        <dbReference type="Proteomes" id="UP000321249"/>
    </source>
</evidence>
<name>A0A5C6TUA0_9SPHN</name>
<keyword evidence="4" id="KW-0805">Transcription regulation</keyword>
<dbReference type="Pfam" id="PF25601">
    <property type="entry name" value="AAA_lid_14"/>
    <property type="match status" value="1"/>
</dbReference>
<dbReference type="Gene3D" id="3.40.50.300">
    <property type="entry name" value="P-loop containing nucleotide triphosphate hydrolases"/>
    <property type="match status" value="1"/>
</dbReference>
<keyword evidence="7" id="KW-0804">Transcription</keyword>
<proteinExistence type="predicted"/>
<evidence type="ECO:0000256" key="7">
    <source>
        <dbReference type="ARBA" id="ARBA00023163"/>
    </source>
</evidence>
<dbReference type="InterPro" id="IPR027417">
    <property type="entry name" value="P-loop_NTPase"/>
</dbReference>
<dbReference type="PANTHER" id="PTHR32071">
    <property type="entry name" value="TRANSCRIPTIONAL REGULATORY PROTEIN"/>
    <property type="match status" value="1"/>
</dbReference>
<dbReference type="Pfam" id="PF00158">
    <property type="entry name" value="Sigma54_activat"/>
    <property type="match status" value="1"/>
</dbReference>
<protein>
    <submittedName>
        <fullName evidence="9">AAA family ATPase</fullName>
    </submittedName>
</protein>
<accession>A0A5C6TUA0</accession>
<evidence type="ECO:0000256" key="2">
    <source>
        <dbReference type="ARBA" id="ARBA00022840"/>
    </source>
</evidence>
<dbReference type="Pfam" id="PF02954">
    <property type="entry name" value="HTH_8"/>
    <property type="match status" value="1"/>
</dbReference>
<evidence type="ECO:0000256" key="1">
    <source>
        <dbReference type="ARBA" id="ARBA00022741"/>
    </source>
</evidence>
<dbReference type="OrthoDB" id="9154941at2"/>
<dbReference type="PANTHER" id="PTHR32071:SF21">
    <property type="entry name" value="TRANSCRIPTIONAL REGULATORY PROTEIN FLGR"/>
    <property type="match status" value="1"/>
</dbReference>
<dbReference type="Proteomes" id="UP000321249">
    <property type="component" value="Unassembled WGS sequence"/>
</dbReference>
<dbReference type="Gene3D" id="1.10.8.60">
    <property type="match status" value="1"/>
</dbReference>